<dbReference type="SUPFAM" id="SSF52058">
    <property type="entry name" value="L domain-like"/>
    <property type="match status" value="1"/>
</dbReference>
<evidence type="ECO:0000256" key="7">
    <source>
        <dbReference type="ARBA" id="ARBA00023242"/>
    </source>
</evidence>
<keyword evidence="6" id="KW-0509">mRNA transport</keyword>
<dbReference type="AlphaFoldDB" id="A0AAF0J532"/>
<dbReference type="CDD" id="cd14342">
    <property type="entry name" value="UBA_TAP-C"/>
    <property type="match status" value="1"/>
</dbReference>
<dbReference type="InterPro" id="IPR018222">
    <property type="entry name" value="Nuclear_transport_factor_2_euk"/>
</dbReference>
<feature type="domain" description="NTF2" evidence="11">
    <location>
        <begin position="292"/>
        <end position="476"/>
    </location>
</feature>
<dbReference type="InterPro" id="IPR030217">
    <property type="entry name" value="NXF_fam"/>
</dbReference>
<dbReference type="InterPro" id="IPR009060">
    <property type="entry name" value="UBA-like_sf"/>
</dbReference>
<dbReference type="InterPro" id="IPR005637">
    <property type="entry name" value="TAP_C_dom"/>
</dbReference>
<keyword evidence="4" id="KW-0433">Leucine-rich repeat</keyword>
<protein>
    <recommendedName>
        <fullName evidence="9">mRNA export factor MEX67</fullName>
    </recommendedName>
</protein>
<keyword evidence="7" id="KW-0539">Nucleus</keyword>
<evidence type="ECO:0000256" key="10">
    <source>
        <dbReference type="SAM" id="MobiDB-lite"/>
    </source>
</evidence>
<evidence type="ECO:0000256" key="3">
    <source>
        <dbReference type="ARBA" id="ARBA00022448"/>
    </source>
</evidence>
<dbReference type="FunFam" id="3.10.450.50:FF:000013">
    <property type="entry name" value="mRNA export factor mex67"/>
    <property type="match status" value="1"/>
</dbReference>
<keyword evidence="5" id="KW-0677">Repeat</keyword>
<dbReference type="Proteomes" id="UP001219933">
    <property type="component" value="Chromosome 1"/>
</dbReference>
<dbReference type="InterPro" id="IPR002075">
    <property type="entry name" value="NTF2_dom"/>
</dbReference>
<dbReference type="Pfam" id="PF24048">
    <property type="entry name" value="LRR_NXF1-5"/>
    <property type="match status" value="1"/>
</dbReference>
<feature type="region of interest" description="Disordered" evidence="10">
    <location>
        <begin position="26"/>
        <end position="52"/>
    </location>
</feature>
<keyword evidence="14" id="KW-1185">Reference proteome</keyword>
<dbReference type="Gene3D" id="3.80.10.10">
    <property type="entry name" value="Ribonuclease Inhibitor"/>
    <property type="match status" value="1"/>
</dbReference>
<sequence>MPKRGQRAPIAAGALRGAGLLDDARMTVDDESGSRKSRRRLAREASDPVGRRRVNVNSLARPANARKLGSHTVGGASTPDVAPGTDVVITLRTFLQSRWRPEALMLDLTDMSSDAGLKAANIRPPGSKGAHRDIGTALWKLTGDMFPNISALSLADNGLTSLQPLSTLSQYIPKLASLSLERNEIRQVRDLDALTSRKFPLAELHELLLAGNPLQTSALAAKNEEGYRRDVLAKFPSLRLLDRRPVSEVEHGFAQLFQGRASARTAADAKVPLRNFALQNAAGFVDGDAARIVPEFLSVFFARYDQDRAALAPVYCAEACFSYCLNTAAPPRARAARLVHTMPHQKELVADRYIELGSRNIMRSHNQKALLRSLHKGPAAIAAFLARLPATAHPLHDASRFVVDSWVLPNVDVKAQTGAERPDALLFISVHGEFAEPPSQGLRSFDRSFIVAPVAPNSPAAAAGWPCVIVSDQLTVRHYSLPSAWAPGSLPTGAVSEAAMQAAAAGQPTNMAATGAGVAAAPVPAPAGPAAASAPAPAAAPPAAAAAAAAAQIAPAPGLTPEQHALALNLSTQTRLTYPFAVQCLVDNAWDPPRALASFNMLQASGTIPPEAFVPV</sequence>
<dbReference type="SUPFAM" id="SSF54427">
    <property type="entry name" value="NTF2-like"/>
    <property type="match status" value="1"/>
</dbReference>
<dbReference type="GO" id="GO:0016973">
    <property type="term" value="P:poly(A)+ mRNA export from nucleus"/>
    <property type="evidence" value="ECO:0007669"/>
    <property type="project" value="TreeGrafter"/>
</dbReference>
<dbReference type="InterPro" id="IPR057125">
    <property type="entry name" value="NXF1/2/3/5-like_LRR"/>
</dbReference>
<evidence type="ECO:0000256" key="4">
    <source>
        <dbReference type="ARBA" id="ARBA00022614"/>
    </source>
</evidence>
<dbReference type="Gene3D" id="3.10.450.50">
    <property type="match status" value="1"/>
</dbReference>
<evidence type="ECO:0000256" key="2">
    <source>
        <dbReference type="ARBA" id="ARBA00009285"/>
    </source>
</evidence>
<evidence type="ECO:0000256" key="1">
    <source>
        <dbReference type="ARBA" id="ARBA00004123"/>
    </source>
</evidence>
<accession>A0AAF0J532</accession>
<comment type="subcellular location">
    <subcellularLocation>
        <location evidence="1">Nucleus</location>
    </subcellularLocation>
</comment>
<dbReference type="GO" id="GO:0003723">
    <property type="term" value="F:RNA binding"/>
    <property type="evidence" value="ECO:0007669"/>
    <property type="project" value="TreeGrafter"/>
</dbReference>
<dbReference type="SMART" id="SM00804">
    <property type="entry name" value="TAP_C"/>
    <property type="match status" value="1"/>
</dbReference>
<name>A0AAF0J532_9BASI</name>
<dbReference type="PROSITE" id="PS51281">
    <property type="entry name" value="TAP_C"/>
    <property type="match status" value="1"/>
</dbReference>
<dbReference type="Gene3D" id="1.10.8.10">
    <property type="entry name" value="DNA helicase RuvA subunit, C-terminal domain"/>
    <property type="match status" value="1"/>
</dbReference>
<dbReference type="PROSITE" id="PS51450">
    <property type="entry name" value="LRR"/>
    <property type="match status" value="2"/>
</dbReference>
<evidence type="ECO:0000313" key="14">
    <source>
        <dbReference type="Proteomes" id="UP001219933"/>
    </source>
</evidence>
<proteinExistence type="inferred from homology"/>
<dbReference type="FunFam" id="1.10.8.10:FF:000018">
    <property type="entry name" value="Nuclear RNA export factor 1"/>
    <property type="match status" value="1"/>
</dbReference>
<evidence type="ECO:0000259" key="12">
    <source>
        <dbReference type="PROSITE" id="PS51281"/>
    </source>
</evidence>
<dbReference type="InterPro" id="IPR032710">
    <property type="entry name" value="NTF2-like_dom_sf"/>
</dbReference>
<keyword evidence="3" id="KW-0813">Transport</keyword>
<evidence type="ECO:0000259" key="11">
    <source>
        <dbReference type="PROSITE" id="PS50177"/>
    </source>
</evidence>
<evidence type="ECO:0000313" key="13">
    <source>
        <dbReference type="EMBL" id="WFD33645.1"/>
    </source>
</evidence>
<evidence type="ECO:0000256" key="6">
    <source>
        <dbReference type="ARBA" id="ARBA00022816"/>
    </source>
</evidence>
<dbReference type="InterPro" id="IPR032675">
    <property type="entry name" value="LRR_dom_sf"/>
</dbReference>
<gene>
    <name evidence="13" type="primary">MEX67</name>
    <name evidence="13" type="ORF">MCUN1_000458</name>
</gene>
<dbReference type="PROSITE" id="PS50177">
    <property type="entry name" value="NTF2_DOMAIN"/>
    <property type="match status" value="1"/>
</dbReference>
<dbReference type="GO" id="GO:0042272">
    <property type="term" value="C:nuclear RNA export factor complex"/>
    <property type="evidence" value="ECO:0007669"/>
    <property type="project" value="UniProtKB-ARBA"/>
</dbReference>
<feature type="domain" description="TAP-C" evidence="12">
    <location>
        <begin position="561"/>
        <end position="616"/>
    </location>
</feature>
<dbReference type="Pfam" id="PF22602">
    <property type="entry name" value="NXF_NTF2"/>
    <property type="match status" value="1"/>
</dbReference>
<dbReference type="PANTHER" id="PTHR10662:SF22">
    <property type="entry name" value="NUCLEAR RNA EXPORT FACTOR 1"/>
    <property type="match status" value="1"/>
</dbReference>
<dbReference type="EMBL" id="CP119877">
    <property type="protein sequence ID" value="WFD33645.1"/>
    <property type="molecule type" value="Genomic_DNA"/>
</dbReference>
<comment type="similarity">
    <text evidence="2">Belongs to the NXF family.</text>
</comment>
<reference evidence="13" key="1">
    <citation type="submission" date="2023-03" db="EMBL/GenBank/DDBJ databases">
        <title>Mating type loci evolution in Malassezia.</title>
        <authorList>
            <person name="Coelho M.A."/>
        </authorList>
    </citation>
    <scope>NUCLEOTIDE SEQUENCE</scope>
    <source>
        <strain evidence="13">CBS 11721</strain>
    </source>
</reference>
<evidence type="ECO:0000256" key="8">
    <source>
        <dbReference type="ARBA" id="ARBA00055253"/>
    </source>
</evidence>
<dbReference type="SUPFAM" id="SSF46934">
    <property type="entry name" value="UBA-like"/>
    <property type="match status" value="1"/>
</dbReference>
<dbReference type="PANTHER" id="PTHR10662">
    <property type="entry name" value="NUCLEAR RNA EXPORT FACTOR"/>
    <property type="match status" value="1"/>
</dbReference>
<comment type="function">
    <text evidence="8">Involved in the export of mRNA from the nucleus to the cytoplasm.</text>
</comment>
<evidence type="ECO:0000256" key="5">
    <source>
        <dbReference type="ARBA" id="ARBA00022737"/>
    </source>
</evidence>
<dbReference type="InterPro" id="IPR001611">
    <property type="entry name" value="Leu-rich_rpt"/>
</dbReference>
<dbReference type="Pfam" id="PF03943">
    <property type="entry name" value="TAP_C"/>
    <property type="match status" value="1"/>
</dbReference>
<evidence type="ECO:0000256" key="9">
    <source>
        <dbReference type="ARBA" id="ARBA00069694"/>
    </source>
</evidence>
<organism evidence="13 14">
    <name type="scientific">Malassezia cuniculi</name>
    <dbReference type="NCBI Taxonomy" id="948313"/>
    <lineage>
        <taxon>Eukaryota</taxon>
        <taxon>Fungi</taxon>
        <taxon>Dikarya</taxon>
        <taxon>Basidiomycota</taxon>
        <taxon>Ustilaginomycotina</taxon>
        <taxon>Malasseziomycetes</taxon>
        <taxon>Malasseziales</taxon>
        <taxon>Malasseziaceae</taxon>
        <taxon>Malassezia</taxon>
    </lineage>
</organism>